<dbReference type="GO" id="GO:0004523">
    <property type="term" value="F:RNA-DNA hybrid ribonuclease activity"/>
    <property type="evidence" value="ECO:0007669"/>
    <property type="project" value="InterPro"/>
</dbReference>
<evidence type="ECO:0000259" key="2">
    <source>
        <dbReference type="Pfam" id="PF13456"/>
    </source>
</evidence>
<name>A0A445H945_GLYSO</name>
<keyword evidence="1" id="KW-0812">Transmembrane</keyword>
<organism evidence="3 4">
    <name type="scientific">Glycine soja</name>
    <name type="common">Wild soybean</name>
    <dbReference type="NCBI Taxonomy" id="3848"/>
    <lineage>
        <taxon>Eukaryota</taxon>
        <taxon>Viridiplantae</taxon>
        <taxon>Streptophyta</taxon>
        <taxon>Embryophyta</taxon>
        <taxon>Tracheophyta</taxon>
        <taxon>Spermatophyta</taxon>
        <taxon>Magnoliopsida</taxon>
        <taxon>eudicotyledons</taxon>
        <taxon>Gunneridae</taxon>
        <taxon>Pentapetalae</taxon>
        <taxon>rosids</taxon>
        <taxon>fabids</taxon>
        <taxon>Fabales</taxon>
        <taxon>Fabaceae</taxon>
        <taxon>Papilionoideae</taxon>
        <taxon>50 kb inversion clade</taxon>
        <taxon>NPAAA clade</taxon>
        <taxon>indigoferoid/millettioid clade</taxon>
        <taxon>Phaseoleae</taxon>
        <taxon>Glycine</taxon>
        <taxon>Glycine subgen. Soja</taxon>
    </lineage>
</organism>
<accession>A0A445H945</accession>
<proteinExistence type="predicted"/>
<protein>
    <recommendedName>
        <fullName evidence="2">RNase H type-1 domain-containing protein</fullName>
    </recommendedName>
</protein>
<dbReference type="GO" id="GO:0003676">
    <property type="term" value="F:nucleic acid binding"/>
    <property type="evidence" value="ECO:0007669"/>
    <property type="project" value="InterPro"/>
</dbReference>
<gene>
    <name evidence="3" type="ORF">D0Y65_039466</name>
</gene>
<evidence type="ECO:0000256" key="1">
    <source>
        <dbReference type="SAM" id="Phobius"/>
    </source>
</evidence>
<dbReference type="AlphaFoldDB" id="A0A445H945"/>
<dbReference type="CDD" id="cd06222">
    <property type="entry name" value="RNase_H_like"/>
    <property type="match status" value="1"/>
</dbReference>
<dbReference type="PANTHER" id="PTHR34023">
    <property type="entry name" value="RNASE H DOMAIN-CONTAINING PROTEIN"/>
    <property type="match status" value="1"/>
</dbReference>
<dbReference type="EMBL" id="QZWG01000014">
    <property type="protein sequence ID" value="RZB70214.1"/>
    <property type="molecule type" value="Genomic_DNA"/>
</dbReference>
<comment type="caution">
    <text evidence="3">The sequence shown here is derived from an EMBL/GenBank/DDBJ whole genome shotgun (WGS) entry which is preliminary data.</text>
</comment>
<keyword evidence="1" id="KW-1133">Transmembrane helix</keyword>
<keyword evidence="1" id="KW-0472">Membrane</keyword>
<evidence type="ECO:0000313" key="3">
    <source>
        <dbReference type="EMBL" id="RZB70214.1"/>
    </source>
</evidence>
<feature type="domain" description="RNase H type-1" evidence="2">
    <location>
        <begin position="27"/>
        <end position="92"/>
    </location>
</feature>
<evidence type="ECO:0000313" key="4">
    <source>
        <dbReference type="Proteomes" id="UP000289340"/>
    </source>
</evidence>
<sequence length="115" mass="13266">MLVGNSGFGGLLHYSCGQWLVGYYIVIYQGLFLAWNYGFTHIICETNFMTALSLVIKPDSSLHPYVVVINRIRSFIDKLWSLSFCHAHRESSNAKQGRHLLFPKTCARNFVYIFR</sequence>
<dbReference type="Proteomes" id="UP000289340">
    <property type="component" value="Chromosome 14"/>
</dbReference>
<reference evidence="3 4" key="1">
    <citation type="submission" date="2018-09" db="EMBL/GenBank/DDBJ databases">
        <title>A high-quality reference genome of wild soybean provides a powerful tool to mine soybean genomes.</title>
        <authorList>
            <person name="Xie M."/>
            <person name="Chung C.Y.L."/>
            <person name="Li M.-W."/>
            <person name="Wong F.-L."/>
            <person name="Chan T.-F."/>
            <person name="Lam H.-M."/>
        </authorList>
    </citation>
    <scope>NUCLEOTIDE SEQUENCE [LARGE SCALE GENOMIC DNA]</scope>
    <source>
        <strain evidence="4">cv. W05</strain>
        <tissue evidence="3">Hypocotyl of etiolated seedlings</tissue>
    </source>
</reference>
<dbReference type="InterPro" id="IPR044730">
    <property type="entry name" value="RNase_H-like_dom_plant"/>
</dbReference>
<feature type="transmembrane region" description="Helical" evidence="1">
    <location>
        <begin position="20"/>
        <end position="39"/>
    </location>
</feature>
<keyword evidence="4" id="KW-1185">Reference proteome</keyword>
<dbReference type="Pfam" id="PF13456">
    <property type="entry name" value="RVT_3"/>
    <property type="match status" value="1"/>
</dbReference>
<dbReference type="PANTHER" id="PTHR34023:SF5">
    <property type="entry name" value="RNASE H TYPE-1 DOMAIN-CONTAINING PROTEIN"/>
    <property type="match status" value="1"/>
</dbReference>
<dbReference type="InterPro" id="IPR002156">
    <property type="entry name" value="RNaseH_domain"/>
</dbReference>
<feature type="non-terminal residue" evidence="3">
    <location>
        <position position="115"/>
    </location>
</feature>